<protein>
    <submittedName>
        <fullName evidence="1">Uncharacterized protein</fullName>
    </submittedName>
</protein>
<dbReference type="InParanoid" id="W7XC79"/>
<feature type="non-terminal residue" evidence="1">
    <location>
        <position position="1"/>
    </location>
</feature>
<dbReference type="GeneID" id="24441897"/>
<name>W7XC79_TETTS</name>
<reference evidence="2" key="1">
    <citation type="journal article" date="2006" name="PLoS Biol.">
        <title>Macronuclear genome sequence of the ciliate Tetrahymena thermophila, a model eukaryote.</title>
        <authorList>
            <person name="Eisen J.A."/>
            <person name="Coyne R.S."/>
            <person name="Wu M."/>
            <person name="Wu D."/>
            <person name="Thiagarajan M."/>
            <person name="Wortman J.R."/>
            <person name="Badger J.H."/>
            <person name="Ren Q."/>
            <person name="Amedeo P."/>
            <person name="Jones K.M."/>
            <person name="Tallon L.J."/>
            <person name="Delcher A.L."/>
            <person name="Salzberg S.L."/>
            <person name="Silva J.C."/>
            <person name="Haas B.J."/>
            <person name="Majoros W.H."/>
            <person name="Farzad M."/>
            <person name="Carlton J.M."/>
            <person name="Smith R.K. Jr."/>
            <person name="Garg J."/>
            <person name="Pearlman R.E."/>
            <person name="Karrer K.M."/>
            <person name="Sun L."/>
            <person name="Manning G."/>
            <person name="Elde N.C."/>
            <person name="Turkewitz A.P."/>
            <person name="Asai D.J."/>
            <person name="Wilkes D.E."/>
            <person name="Wang Y."/>
            <person name="Cai H."/>
            <person name="Collins K."/>
            <person name="Stewart B.A."/>
            <person name="Lee S.R."/>
            <person name="Wilamowska K."/>
            <person name="Weinberg Z."/>
            <person name="Ruzzo W.L."/>
            <person name="Wloga D."/>
            <person name="Gaertig J."/>
            <person name="Frankel J."/>
            <person name="Tsao C.-C."/>
            <person name="Gorovsky M.A."/>
            <person name="Keeling P.J."/>
            <person name="Waller R.F."/>
            <person name="Patron N.J."/>
            <person name="Cherry J.M."/>
            <person name="Stover N.A."/>
            <person name="Krieger C.J."/>
            <person name="del Toro C."/>
            <person name="Ryder H.F."/>
            <person name="Williamson S.C."/>
            <person name="Barbeau R.A."/>
            <person name="Hamilton E.P."/>
            <person name="Orias E."/>
        </authorList>
    </citation>
    <scope>NUCLEOTIDE SEQUENCE [LARGE SCALE GENOMIC DNA]</scope>
    <source>
        <strain evidence="2">SB210</strain>
    </source>
</reference>
<evidence type="ECO:0000313" key="2">
    <source>
        <dbReference type="Proteomes" id="UP000009168"/>
    </source>
</evidence>
<sequence>LLKLIQMMKISKNYYVKQKRIKISKNKLKIVISNKAMSTQIKKLFRRAPPKIKLLKIRMIIQVQVLVIARGQHIQLKKVNSLQEFQKNLLHLQHLRSKRKSKQKLILSVLKAHLKHQKKYKIYLQLMQIMIKAKKAKIKKTIAQIKYHNNNMTIIMNIF</sequence>
<dbReference type="EMBL" id="GG662677">
    <property type="protein sequence ID" value="EWS74128.1"/>
    <property type="molecule type" value="Genomic_DNA"/>
</dbReference>
<dbReference type="KEGG" id="tet:TTHERM_001194950"/>
<dbReference type="Proteomes" id="UP000009168">
    <property type="component" value="Unassembled WGS sequence"/>
</dbReference>
<accession>W7XC79</accession>
<keyword evidence="2" id="KW-1185">Reference proteome</keyword>
<evidence type="ECO:0000313" key="1">
    <source>
        <dbReference type="EMBL" id="EWS74128.1"/>
    </source>
</evidence>
<gene>
    <name evidence="1" type="ORF">TTHERM_001194950</name>
</gene>
<organism evidence="1 2">
    <name type="scientific">Tetrahymena thermophila (strain SB210)</name>
    <dbReference type="NCBI Taxonomy" id="312017"/>
    <lineage>
        <taxon>Eukaryota</taxon>
        <taxon>Sar</taxon>
        <taxon>Alveolata</taxon>
        <taxon>Ciliophora</taxon>
        <taxon>Intramacronucleata</taxon>
        <taxon>Oligohymenophorea</taxon>
        <taxon>Hymenostomatida</taxon>
        <taxon>Tetrahymenina</taxon>
        <taxon>Tetrahymenidae</taxon>
        <taxon>Tetrahymena</taxon>
    </lineage>
</organism>
<dbReference type="RefSeq" id="XP_012653340.1">
    <property type="nucleotide sequence ID" value="XM_012797886.1"/>
</dbReference>
<proteinExistence type="predicted"/>
<dbReference type="AlphaFoldDB" id="W7XC79"/>